<evidence type="ECO:0000313" key="2">
    <source>
        <dbReference type="EMBL" id="KAJ7383971.1"/>
    </source>
</evidence>
<reference evidence="2" key="1">
    <citation type="submission" date="2023-01" db="EMBL/GenBank/DDBJ databases">
        <title>Genome assembly of the deep-sea coral Lophelia pertusa.</title>
        <authorList>
            <person name="Herrera S."/>
            <person name="Cordes E."/>
        </authorList>
    </citation>
    <scope>NUCLEOTIDE SEQUENCE</scope>
    <source>
        <strain evidence="2">USNM1676648</strain>
        <tissue evidence="2">Polyp</tissue>
    </source>
</reference>
<sequence>MIAQNKALSLECYACEGIEDEYMFYYNGELHPLLSGHPDIQKAWKTWDEIIFFWEKVPKNDILQSAEHLHKADKEEMFSEDSLEVAVNCQAQPDLISVKNSGAEEMEERKQGIECGQNTGDDDLKDPVRDMSMQEWLERQQCNKDVIAVFDALYCQTVAAAPRQMGLFESAREENAWNYGSGNYRLADSYSQLVEHLLNKCTKVDKRLCWQVKEIDWTGDIAHNTDEKQDKFNPGEKVCLKNQHGEMLTAKYVIITVPLTILQDGDISFIPSLPANKKSAIDTIRMGGALKIVCRFKSQFWPDSLNLIYSVRGFVSQIWMYSRDSADSDDDKCHLVAGFQTAEPAEEKIELSGQEVLDGFLEHLDEIFRTDLNPHPATDSFMDYVYYHWSKHPFIRGGYSSPTAHAYGLRDELARPVDDRLFFAGEATSVTACATVHTAMETGFRAAREVCNLSAERVHTE</sequence>
<protein>
    <recommendedName>
        <fullName evidence="1">Amine oxidase domain-containing protein</fullName>
    </recommendedName>
</protein>
<proteinExistence type="predicted"/>
<feature type="domain" description="Amine oxidase" evidence="1">
    <location>
        <begin position="131"/>
        <end position="450"/>
    </location>
</feature>
<evidence type="ECO:0000259" key="1">
    <source>
        <dbReference type="Pfam" id="PF01593"/>
    </source>
</evidence>
<dbReference type="InterPro" id="IPR036188">
    <property type="entry name" value="FAD/NAD-bd_sf"/>
</dbReference>
<dbReference type="AlphaFoldDB" id="A0A9W9ZLL9"/>
<dbReference type="SUPFAM" id="SSF54373">
    <property type="entry name" value="FAD-linked reductases, C-terminal domain"/>
    <property type="match status" value="1"/>
</dbReference>
<dbReference type="InterPro" id="IPR050281">
    <property type="entry name" value="Flavin_monoamine_oxidase"/>
</dbReference>
<dbReference type="PANTHER" id="PTHR10742:SF418">
    <property type="entry name" value="AMINE OXIDASE DOMAIN-CONTAINING PROTEIN"/>
    <property type="match status" value="1"/>
</dbReference>
<dbReference type="SUPFAM" id="SSF51905">
    <property type="entry name" value="FAD/NAD(P)-binding domain"/>
    <property type="match status" value="1"/>
</dbReference>
<evidence type="ECO:0000313" key="3">
    <source>
        <dbReference type="Proteomes" id="UP001163046"/>
    </source>
</evidence>
<dbReference type="OrthoDB" id="5046242at2759"/>
<dbReference type="Gene3D" id="3.50.50.60">
    <property type="entry name" value="FAD/NAD(P)-binding domain"/>
    <property type="match status" value="1"/>
</dbReference>
<dbReference type="GO" id="GO:0016491">
    <property type="term" value="F:oxidoreductase activity"/>
    <property type="evidence" value="ECO:0007669"/>
    <property type="project" value="InterPro"/>
</dbReference>
<dbReference type="Proteomes" id="UP001163046">
    <property type="component" value="Unassembled WGS sequence"/>
</dbReference>
<dbReference type="Gene3D" id="3.90.660.10">
    <property type="match status" value="1"/>
</dbReference>
<keyword evidence="3" id="KW-1185">Reference proteome</keyword>
<dbReference type="InterPro" id="IPR002937">
    <property type="entry name" value="Amino_oxidase"/>
</dbReference>
<accession>A0A9W9ZLL9</accession>
<dbReference type="Pfam" id="PF01593">
    <property type="entry name" value="Amino_oxidase"/>
    <property type="match status" value="1"/>
</dbReference>
<dbReference type="EMBL" id="MU825892">
    <property type="protein sequence ID" value="KAJ7383971.1"/>
    <property type="molecule type" value="Genomic_DNA"/>
</dbReference>
<name>A0A9W9ZLL9_9CNID</name>
<comment type="caution">
    <text evidence="2">The sequence shown here is derived from an EMBL/GenBank/DDBJ whole genome shotgun (WGS) entry which is preliminary data.</text>
</comment>
<gene>
    <name evidence="2" type="ORF">OS493_024661</name>
</gene>
<organism evidence="2 3">
    <name type="scientific">Desmophyllum pertusum</name>
    <dbReference type="NCBI Taxonomy" id="174260"/>
    <lineage>
        <taxon>Eukaryota</taxon>
        <taxon>Metazoa</taxon>
        <taxon>Cnidaria</taxon>
        <taxon>Anthozoa</taxon>
        <taxon>Hexacorallia</taxon>
        <taxon>Scleractinia</taxon>
        <taxon>Caryophylliina</taxon>
        <taxon>Caryophylliidae</taxon>
        <taxon>Desmophyllum</taxon>
    </lineage>
</organism>
<dbReference type="PANTHER" id="PTHR10742">
    <property type="entry name" value="FLAVIN MONOAMINE OXIDASE"/>
    <property type="match status" value="1"/>
</dbReference>